<dbReference type="InterPro" id="IPR044552">
    <property type="entry name" value="GLIP1-5/GLL25"/>
</dbReference>
<dbReference type="KEGG" id="qsa:O6P43_027491"/>
<dbReference type="PANTHER" id="PTHR45966">
    <property type="entry name" value="GDSL-LIKE LIPASE/ACYLHYDROLASE"/>
    <property type="match status" value="1"/>
</dbReference>
<evidence type="ECO:0000313" key="4">
    <source>
        <dbReference type="EMBL" id="KAJ7951445.1"/>
    </source>
</evidence>
<name>A0AAD7L692_QUISA</name>
<dbReference type="InterPro" id="IPR008265">
    <property type="entry name" value="Lipase_GDSL_AS"/>
</dbReference>
<dbReference type="AlphaFoldDB" id="A0AAD7L692"/>
<comment type="similarity">
    <text evidence="1">Belongs to the 'GDSL' lipolytic enzyme family.</text>
</comment>
<dbReference type="PANTHER" id="PTHR45966:SF1">
    <property type="entry name" value="GDSL ESTERASE_LIPASE 1-RELATED"/>
    <property type="match status" value="1"/>
</dbReference>
<evidence type="ECO:0000313" key="5">
    <source>
        <dbReference type="Proteomes" id="UP001163823"/>
    </source>
</evidence>
<feature type="chain" id="PRO_5041992274" evidence="3">
    <location>
        <begin position="21"/>
        <end position="331"/>
    </location>
</feature>
<keyword evidence="2 3" id="KW-0732">Signal</keyword>
<proteinExistence type="inferred from homology"/>
<evidence type="ECO:0000256" key="3">
    <source>
        <dbReference type="SAM" id="SignalP"/>
    </source>
</evidence>
<feature type="signal peptide" evidence="3">
    <location>
        <begin position="1"/>
        <end position="20"/>
    </location>
</feature>
<dbReference type="EMBL" id="JARAOO010000011">
    <property type="protein sequence ID" value="KAJ7951445.1"/>
    <property type="molecule type" value="Genomic_DNA"/>
</dbReference>
<evidence type="ECO:0000256" key="2">
    <source>
        <dbReference type="ARBA" id="ARBA00022729"/>
    </source>
</evidence>
<organism evidence="4 5">
    <name type="scientific">Quillaja saponaria</name>
    <name type="common">Soap bark tree</name>
    <dbReference type="NCBI Taxonomy" id="32244"/>
    <lineage>
        <taxon>Eukaryota</taxon>
        <taxon>Viridiplantae</taxon>
        <taxon>Streptophyta</taxon>
        <taxon>Embryophyta</taxon>
        <taxon>Tracheophyta</taxon>
        <taxon>Spermatophyta</taxon>
        <taxon>Magnoliopsida</taxon>
        <taxon>eudicotyledons</taxon>
        <taxon>Gunneridae</taxon>
        <taxon>Pentapetalae</taxon>
        <taxon>rosids</taxon>
        <taxon>fabids</taxon>
        <taxon>Fabales</taxon>
        <taxon>Quillajaceae</taxon>
        <taxon>Quillaja</taxon>
    </lineage>
</organism>
<dbReference type="GO" id="GO:0006629">
    <property type="term" value="P:lipid metabolic process"/>
    <property type="evidence" value="ECO:0007669"/>
    <property type="project" value="InterPro"/>
</dbReference>
<dbReference type="GO" id="GO:0016298">
    <property type="term" value="F:lipase activity"/>
    <property type="evidence" value="ECO:0007669"/>
    <property type="project" value="InterPro"/>
</dbReference>
<evidence type="ECO:0000256" key="1">
    <source>
        <dbReference type="ARBA" id="ARBA00008668"/>
    </source>
</evidence>
<dbReference type="CDD" id="cd01837">
    <property type="entry name" value="SGNH_plant_lipase_like"/>
    <property type="match status" value="1"/>
</dbReference>
<dbReference type="InterPro" id="IPR036514">
    <property type="entry name" value="SGNH_hydro_sf"/>
</dbReference>
<accession>A0AAD7L692</accession>
<dbReference type="PROSITE" id="PS01098">
    <property type="entry name" value="LIPASE_GDSL_SER"/>
    <property type="match status" value="1"/>
</dbReference>
<dbReference type="Proteomes" id="UP001163823">
    <property type="component" value="Chromosome 11"/>
</dbReference>
<dbReference type="InterPro" id="IPR001087">
    <property type="entry name" value="GDSL"/>
</dbReference>
<dbReference type="InterPro" id="IPR035669">
    <property type="entry name" value="SGNH_plant_lipase-like"/>
</dbReference>
<gene>
    <name evidence="4" type="ORF">O6P43_027491</name>
</gene>
<sequence length="331" mass="37130">MASLRFRICFFVFCITQCHGNICLPKNHTALFIFGDSLFDAGNNNYINTTTDNEANYSPYGETFFKYPSGRFSDGHMVPDFIAEYAKLPLIQPYLHPGYHQYIDGVNFASAGAGALVQTHQGWVIDLETQLRYFKKVEKILKHRLGDAEAKTLLSKAVYLFSIGTNDYIELYKKGERKFGFLNLAPVGCLSGMRLLAKGGTGACLEEASAIAKLHNSALPKVLKKLENRLKGFKYSVANFYDSLTEMMVFPSKYGFKERKAACCGSGPYRGYSSCGGKRGLREYELCGNVTEHVFFDSHPTERASQYIAQLMWSGNPHVMGPYNLKELFAM</sequence>
<comment type="caution">
    <text evidence="4">The sequence shown here is derived from an EMBL/GenBank/DDBJ whole genome shotgun (WGS) entry which is preliminary data.</text>
</comment>
<reference evidence="4" key="1">
    <citation type="journal article" date="2023" name="Science">
        <title>Elucidation of the pathway for biosynthesis of saponin adjuvants from the soapbark tree.</title>
        <authorList>
            <person name="Reed J."/>
            <person name="Orme A."/>
            <person name="El-Demerdash A."/>
            <person name="Owen C."/>
            <person name="Martin L.B.B."/>
            <person name="Misra R.C."/>
            <person name="Kikuchi S."/>
            <person name="Rejzek M."/>
            <person name="Martin A.C."/>
            <person name="Harkess A."/>
            <person name="Leebens-Mack J."/>
            <person name="Louveau T."/>
            <person name="Stephenson M.J."/>
            <person name="Osbourn A."/>
        </authorList>
    </citation>
    <scope>NUCLEOTIDE SEQUENCE</scope>
    <source>
        <strain evidence="4">S10</strain>
    </source>
</reference>
<keyword evidence="5" id="KW-1185">Reference proteome</keyword>
<dbReference type="Pfam" id="PF00657">
    <property type="entry name" value="Lipase_GDSL"/>
    <property type="match status" value="1"/>
</dbReference>
<protein>
    <submittedName>
        <fullName evidence="4">GDSL esterase/lipase</fullName>
    </submittedName>
</protein>
<dbReference type="Gene3D" id="3.40.50.1110">
    <property type="entry name" value="SGNH hydrolase"/>
    <property type="match status" value="2"/>
</dbReference>